<evidence type="ECO:0008006" key="5">
    <source>
        <dbReference type="Google" id="ProtNLM"/>
    </source>
</evidence>
<feature type="region of interest" description="Disordered" evidence="2">
    <location>
        <begin position="904"/>
        <end position="1034"/>
    </location>
</feature>
<dbReference type="EMBL" id="JAVXUP010000727">
    <property type="protein sequence ID" value="KAK3022124.1"/>
    <property type="molecule type" value="Genomic_DNA"/>
</dbReference>
<evidence type="ECO:0000313" key="3">
    <source>
        <dbReference type="EMBL" id="KAK3022124.1"/>
    </source>
</evidence>
<feature type="compositionally biased region" description="Basic and acidic residues" evidence="2">
    <location>
        <begin position="283"/>
        <end position="302"/>
    </location>
</feature>
<feature type="compositionally biased region" description="Polar residues" evidence="2">
    <location>
        <begin position="400"/>
        <end position="412"/>
    </location>
</feature>
<feature type="compositionally biased region" description="Low complexity" evidence="2">
    <location>
        <begin position="261"/>
        <end position="281"/>
    </location>
</feature>
<feature type="compositionally biased region" description="Polar residues" evidence="2">
    <location>
        <begin position="1189"/>
        <end position="1204"/>
    </location>
</feature>
<feature type="compositionally biased region" description="Polar residues" evidence="2">
    <location>
        <begin position="960"/>
        <end position="970"/>
    </location>
</feature>
<evidence type="ECO:0000256" key="1">
    <source>
        <dbReference type="SAM" id="Coils"/>
    </source>
</evidence>
<evidence type="ECO:0000313" key="4">
    <source>
        <dbReference type="Proteomes" id="UP001188597"/>
    </source>
</evidence>
<feature type="non-terminal residue" evidence="3">
    <location>
        <position position="1"/>
    </location>
</feature>
<dbReference type="Proteomes" id="UP001188597">
    <property type="component" value="Unassembled WGS sequence"/>
</dbReference>
<feature type="region of interest" description="Disordered" evidence="2">
    <location>
        <begin position="239"/>
        <end position="355"/>
    </location>
</feature>
<feature type="compositionally biased region" description="Basic and acidic residues" evidence="2">
    <location>
        <begin position="423"/>
        <end position="434"/>
    </location>
</feature>
<keyword evidence="4" id="KW-1185">Reference proteome</keyword>
<feature type="compositionally biased region" description="Basic and acidic residues" evidence="2">
    <location>
        <begin position="1001"/>
        <end position="1015"/>
    </location>
</feature>
<feature type="region of interest" description="Disordered" evidence="2">
    <location>
        <begin position="381"/>
        <end position="555"/>
    </location>
</feature>
<feature type="region of interest" description="Disordered" evidence="2">
    <location>
        <begin position="1129"/>
        <end position="1164"/>
    </location>
</feature>
<accession>A0AA89AYQ2</accession>
<gene>
    <name evidence="3" type="ORF">RJ639_045263</name>
</gene>
<feature type="compositionally biased region" description="Low complexity" evidence="2">
    <location>
        <begin position="906"/>
        <end position="920"/>
    </location>
</feature>
<feature type="compositionally biased region" description="Polar residues" evidence="2">
    <location>
        <begin position="474"/>
        <end position="485"/>
    </location>
</feature>
<feature type="region of interest" description="Disordered" evidence="2">
    <location>
        <begin position="1290"/>
        <end position="1338"/>
    </location>
</feature>
<feature type="coiled-coil region" evidence="1">
    <location>
        <begin position="679"/>
        <end position="706"/>
    </location>
</feature>
<feature type="region of interest" description="Disordered" evidence="2">
    <location>
        <begin position="1183"/>
        <end position="1204"/>
    </location>
</feature>
<proteinExistence type="predicted"/>
<dbReference type="PANTHER" id="PTHR31008:SF15">
    <property type="entry name" value="GPI-ANCHORED ADHESIN-LIKE PROTEIN"/>
    <property type="match status" value="1"/>
</dbReference>
<comment type="caution">
    <text evidence="3">The sequence shown here is derived from an EMBL/GenBank/DDBJ whole genome shotgun (WGS) entry which is preliminary data.</text>
</comment>
<feature type="region of interest" description="Disordered" evidence="2">
    <location>
        <begin position="1214"/>
        <end position="1233"/>
    </location>
</feature>
<sequence length="1417" mass="156216">ACICLYERRASILLEMKPDTLLDYAVFQLSPRRSRCELFVSSDGNTEKLASGLVKPFVTHLKAAEEQVALAVQSIKLQVERRKNAETWFTKGTLERFVRFVSTPEVLEMVNTFDAEMSQLEAARRIYSQGTSFQQSSTLGGGGTGSIAAADATKKELLRAIDVRLVAVRQDLTAACSRSAAAGFNPDTVFELQMFAERFGAHRLNEACSKFISFCERRPDLINPWKTGLVDRAIRSSYGSDMSIDEDPTTTVEDPHPHPQPQHLDQSTPSTCQQQPTFPSRRSSRESSVEQDDAVEREKKQQETPVQEGPEQVQTGPPARRLSVQDRISLFENKQKETSSTTAAGGSGGKPVVAKPAHLRRLSSDVSSAPAAIEKAVLRRWSGASDMSIDLSGEKEKTESSLCTPSSSTVTSAKPEFKSLPSRVKDKDEGDLTRTEQLTGFSGRPEEALESNRPASSKTESRPYLSKTEDNASKDQPISHAQFSFSLGGRAEPGGSTDQSIEPTGIHKVASETQFALSRGESLEPGEDVGSRSQSIPRLAPLKATVGSGQLEGGSGSKIREAFVAQFKGAEADLLASQARLKTSGDVEAVGRKELCLSEGQLDGSLVKVEDSGLQRMKFQKQVSVPEQIKKSHGRREESKSVNQNSKTPYSGKMVAEDQEGFVSMSMTPVEQVQRVRQLKGNQELNDELKLKANELEKLFAEHKLRVPVDQANTISTKRSKPAEMQIEQASSVRNQVAEFVAPPYPDKNTVIESSGSSSHAMKLHTSSLVNKVDGQDNVDALKPNFSERGFSDDSKGNFYNRYMQKRDAKLREEWSSKGVEKEAKMKAMQDRLDLSRAEMRAKFSGSADKNDSVSTARRRAERLRSFNSWSATKREQPLDFVQSEDDEDPSIILEEKLFGQERSFSEVSSGDGASRSSLSKKLLPNRNLSSSTPRTLAAPVPRSATKASNFTSGRRRMQSENPLAQSVPNFSDLRKENTKPYSVISKTTRPQLRNYSRSKSTSEEMPHVKEEKARRSQSLRKSSASPAEFRDVSPLQSEGVVLTPLRFGMEQTEHSLCEKLSKNVESKPFLRKHNGIGPGAGASIAKLKAAMMSEAMNNAEESDELPFEQEDLVDVVKDEEDEELEIVTTEDHANFDHEEPRLSQESDKLANSGSENGDELRPFNQVDPSFVAELPVALPSTFHPVGSAQDSPGESPMSWNSRTQHPFSYRHEASDVDASADSPMGSPASWNLHSLNQTEADAARMRKKWGSAQKPIIAANSSNSQSRKDMTKGFKRLLKFGRKPRGTENLADWVSATTSEGDDDTEDGRDPANRSSEDLRKSRMGFSQGHPSEDSFNESEFFGEQVQALRSSIPTPPANFKLRDEHLSGSSMKGDQLVMSYFHVNTCTSGHSLLLLNSSLNRIVMIILLSFDLIGN</sequence>
<feature type="region of interest" description="Disordered" evidence="2">
    <location>
        <begin position="620"/>
        <end position="651"/>
    </location>
</feature>
<name>A0AA89AYQ2_9ASTE</name>
<keyword evidence="1" id="KW-0175">Coiled coil</keyword>
<reference evidence="3" key="1">
    <citation type="submission" date="2022-12" db="EMBL/GenBank/DDBJ databases">
        <title>Draft genome assemblies for two species of Escallonia (Escalloniales).</title>
        <authorList>
            <person name="Chanderbali A."/>
            <person name="Dervinis C."/>
            <person name="Anghel I."/>
            <person name="Soltis D."/>
            <person name="Soltis P."/>
            <person name="Zapata F."/>
        </authorList>
    </citation>
    <scope>NUCLEOTIDE SEQUENCE</scope>
    <source>
        <strain evidence="3">UCBG64.0493</strain>
        <tissue evidence="3">Leaf</tissue>
    </source>
</reference>
<dbReference type="PANTHER" id="PTHR31008">
    <property type="entry name" value="COP1-INTERACTING PROTEIN-RELATED"/>
    <property type="match status" value="1"/>
</dbReference>
<organism evidence="3 4">
    <name type="scientific">Escallonia herrerae</name>
    <dbReference type="NCBI Taxonomy" id="1293975"/>
    <lineage>
        <taxon>Eukaryota</taxon>
        <taxon>Viridiplantae</taxon>
        <taxon>Streptophyta</taxon>
        <taxon>Embryophyta</taxon>
        <taxon>Tracheophyta</taxon>
        <taxon>Spermatophyta</taxon>
        <taxon>Magnoliopsida</taxon>
        <taxon>eudicotyledons</taxon>
        <taxon>Gunneridae</taxon>
        <taxon>Pentapetalae</taxon>
        <taxon>asterids</taxon>
        <taxon>campanulids</taxon>
        <taxon>Escalloniales</taxon>
        <taxon>Escalloniaceae</taxon>
        <taxon>Escallonia</taxon>
    </lineage>
</organism>
<feature type="compositionally biased region" description="Basic and acidic residues" evidence="2">
    <location>
        <begin position="1309"/>
        <end position="1322"/>
    </location>
</feature>
<feature type="compositionally biased region" description="Basic and acidic residues" evidence="2">
    <location>
        <begin position="1130"/>
        <end position="1149"/>
    </location>
</feature>
<dbReference type="CDD" id="cd14733">
    <property type="entry name" value="BACK"/>
    <property type="match status" value="1"/>
</dbReference>
<protein>
    <recommendedName>
        <fullName evidence="5">COP1-interacting protein 7</fullName>
    </recommendedName>
</protein>
<evidence type="ECO:0000256" key="2">
    <source>
        <dbReference type="SAM" id="MobiDB-lite"/>
    </source>
</evidence>
<feature type="compositionally biased region" description="Polar residues" evidence="2">
    <location>
        <begin position="985"/>
        <end position="1000"/>
    </location>
</feature>